<accession>A0A811NEM8</accession>
<dbReference type="EC" id="4.2.1.1" evidence="3"/>
<dbReference type="SUPFAM" id="SSF53056">
    <property type="entry name" value="beta-carbonic anhydrase, cab"/>
    <property type="match status" value="1"/>
</dbReference>
<dbReference type="InterPro" id="IPR036874">
    <property type="entry name" value="Carbonic_anhydrase_sf"/>
</dbReference>
<keyword evidence="2" id="KW-0479">Metal-binding</keyword>
<reference evidence="4" key="1">
    <citation type="submission" date="2020-10" db="EMBL/GenBank/DDBJ databases">
        <authorList>
            <person name="Han B."/>
            <person name="Lu T."/>
            <person name="Zhao Q."/>
            <person name="Huang X."/>
            <person name="Zhao Y."/>
        </authorList>
    </citation>
    <scope>NUCLEOTIDE SEQUENCE</scope>
</reference>
<name>A0A811NEM8_9POAL</name>
<gene>
    <name evidence="4" type="ORF">NCGR_LOCUS16200</name>
</gene>
<dbReference type="GO" id="GO:0008270">
    <property type="term" value="F:zinc ion binding"/>
    <property type="evidence" value="ECO:0007669"/>
    <property type="project" value="UniProtKB-UniRule"/>
</dbReference>
<dbReference type="GO" id="GO:0004089">
    <property type="term" value="F:carbonate dehydratase activity"/>
    <property type="evidence" value="ECO:0007669"/>
    <property type="project" value="UniProtKB-UniRule"/>
</dbReference>
<dbReference type="Pfam" id="PF00484">
    <property type="entry name" value="Pro_CA"/>
    <property type="match status" value="1"/>
</dbReference>
<comment type="cofactor">
    <cofactor evidence="2">
        <name>Zn(2+)</name>
        <dbReference type="ChEBI" id="CHEBI:29105"/>
    </cofactor>
    <text evidence="2">Binds 1 zinc ion per subunit.</text>
</comment>
<comment type="function">
    <text evidence="3">Reversible hydration of carbon dioxide.</text>
</comment>
<dbReference type="PANTHER" id="PTHR11002">
    <property type="entry name" value="CARBONIC ANHYDRASE"/>
    <property type="match status" value="1"/>
</dbReference>
<protein>
    <recommendedName>
        <fullName evidence="3">Carbonic anhydrase</fullName>
        <ecNumber evidence="3">4.2.1.1</ecNumber>
    </recommendedName>
    <alternativeName>
        <fullName evidence="3">Carbonate dehydratase</fullName>
    </alternativeName>
</protein>
<dbReference type="AlphaFoldDB" id="A0A811NEM8"/>
<evidence type="ECO:0000313" key="5">
    <source>
        <dbReference type="Proteomes" id="UP000604825"/>
    </source>
</evidence>
<comment type="caution">
    <text evidence="4">The sequence shown here is derived from an EMBL/GenBank/DDBJ whole genome shotgun (WGS) entry which is preliminary data.</text>
</comment>
<comment type="catalytic activity">
    <reaction evidence="3">
        <text>hydrogencarbonate + H(+) = CO2 + H2O</text>
        <dbReference type="Rhea" id="RHEA:10748"/>
        <dbReference type="ChEBI" id="CHEBI:15377"/>
        <dbReference type="ChEBI" id="CHEBI:15378"/>
        <dbReference type="ChEBI" id="CHEBI:16526"/>
        <dbReference type="ChEBI" id="CHEBI:17544"/>
        <dbReference type="EC" id="4.2.1.1"/>
    </reaction>
</comment>
<keyword evidence="3" id="KW-0456">Lyase</keyword>
<dbReference type="EMBL" id="CAJGYO010000004">
    <property type="protein sequence ID" value="CAD6223811.1"/>
    <property type="molecule type" value="Genomic_DNA"/>
</dbReference>
<evidence type="ECO:0000256" key="1">
    <source>
        <dbReference type="ARBA" id="ARBA00006217"/>
    </source>
</evidence>
<keyword evidence="2 3" id="KW-0862">Zinc</keyword>
<dbReference type="Gene3D" id="3.40.1050.10">
    <property type="entry name" value="Carbonic anhydrase"/>
    <property type="match status" value="1"/>
</dbReference>
<dbReference type="InterPro" id="IPR001765">
    <property type="entry name" value="Carbonic_anhydrase"/>
</dbReference>
<dbReference type="Proteomes" id="UP000604825">
    <property type="component" value="Unassembled WGS sequence"/>
</dbReference>
<feature type="binding site" evidence="2">
    <location>
        <position position="84"/>
    </location>
    <ligand>
        <name>Zn(2+)</name>
        <dbReference type="ChEBI" id="CHEBI:29105"/>
    </ligand>
</feature>
<keyword evidence="5" id="KW-1185">Reference proteome</keyword>
<organism evidence="4 5">
    <name type="scientific">Miscanthus lutarioriparius</name>
    <dbReference type="NCBI Taxonomy" id="422564"/>
    <lineage>
        <taxon>Eukaryota</taxon>
        <taxon>Viridiplantae</taxon>
        <taxon>Streptophyta</taxon>
        <taxon>Embryophyta</taxon>
        <taxon>Tracheophyta</taxon>
        <taxon>Spermatophyta</taxon>
        <taxon>Magnoliopsida</taxon>
        <taxon>Liliopsida</taxon>
        <taxon>Poales</taxon>
        <taxon>Poaceae</taxon>
        <taxon>PACMAD clade</taxon>
        <taxon>Panicoideae</taxon>
        <taxon>Andropogonodae</taxon>
        <taxon>Andropogoneae</taxon>
        <taxon>Saccharinae</taxon>
        <taxon>Miscanthus</taxon>
    </lineage>
</organism>
<proteinExistence type="inferred from homology"/>
<sequence length="114" mass="12689">MASRDHNGLTRQLLDELFFLFVEIAISGSMDTEDFSNYQSHAQQQTPKFMVVDIAISGSMDREDFSNYQSLAQQQTPKFVVVACANSRVCPTAVLGFQPGEAFTVRNVANLVCF</sequence>
<comment type="similarity">
    <text evidence="1 3">Belongs to the beta-class carbonic anhydrase family.</text>
</comment>
<dbReference type="OrthoDB" id="10248475at2759"/>
<dbReference type="PANTHER" id="PTHR11002:SF12">
    <property type="entry name" value="CARBONIC ANHYDRASE"/>
    <property type="match status" value="1"/>
</dbReference>
<evidence type="ECO:0000256" key="3">
    <source>
        <dbReference type="RuleBase" id="RU003956"/>
    </source>
</evidence>
<evidence type="ECO:0000313" key="4">
    <source>
        <dbReference type="EMBL" id="CAD6223811.1"/>
    </source>
</evidence>
<evidence type="ECO:0000256" key="2">
    <source>
        <dbReference type="PIRSR" id="PIRSR601765-1"/>
    </source>
</evidence>